<keyword evidence="1 6" id="KW-0547">Nucleotide-binding</keyword>
<feature type="compositionally biased region" description="Acidic residues" evidence="8">
    <location>
        <begin position="302"/>
        <end position="325"/>
    </location>
</feature>
<keyword evidence="3 7" id="KW-0175">Coiled coil</keyword>
<dbReference type="Gene3D" id="2.60.200.20">
    <property type="match status" value="1"/>
</dbReference>
<comment type="similarity">
    <text evidence="5 6">Belongs to the TRAFAC class myosin-kinesin ATPase superfamily. Kinesin family.</text>
</comment>
<dbReference type="VEuPathDB" id="CryptoDB:Cvel_14645"/>
<feature type="compositionally biased region" description="Basic and acidic residues" evidence="8">
    <location>
        <begin position="653"/>
        <end position="689"/>
    </location>
</feature>
<feature type="region of interest" description="Disordered" evidence="8">
    <location>
        <begin position="295"/>
        <end position="325"/>
    </location>
</feature>
<dbReference type="PANTHER" id="PTHR47117">
    <property type="entry name" value="STAR-RELATED LIPID TRANSFER PROTEIN 9"/>
    <property type="match status" value="1"/>
</dbReference>
<proteinExistence type="inferred from homology"/>
<dbReference type="AlphaFoldDB" id="A0A0G4F1U5"/>
<keyword evidence="2 6" id="KW-0067">ATP-binding</keyword>
<dbReference type="PRINTS" id="PR00380">
    <property type="entry name" value="KINESINHEAVY"/>
</dbReference>
<dbReference type="InterPro" id="IPR027417">
    <property type="entry name" value="P-loop_NTPase"/>
</dbReference>
<protein>
    <recommendedName>
        <fullName evidence="6">Kinesin-like protein</fullName>
    </recommendedName>
</protein>
<dbReference type="InterPro" id="IPR001752">
    <property type="entry name" value="Kinesin_motor_dom"/>
</dbReference>
<keyword evidence="4 6" id="KW-0505">Motor protein</keyword>
<evidence type="ECO:0000256" key="1">
    <source>
        <dbReference type="ARBA" id="ARBA00022741"/>
    </source>
</evidence>
<evidence type="ECO:0000256" key="2">
    <source>
        <dbReference type="ARBA" id="ARBA00022840"/>
    </source>
</evidence>
<evidence type="ECO:0000256" key="6">
    <source>
        <dbReference type="RuleBase" id="RU000394"/>
    </source>
</evidence>
<dbReference type="EMBL" id="CDMZ01000053">
    <property type="protein sequence ID" value="CEM05498.1"/>
    <property type="molecule type" value="Genomic_DNA"/>
</dbReference>
<organism evidence="10">
    <name type="scientific">Chromera velia CCMP2878</name>
    <dbReference type="NCBI Taxonomy" id="1169474"/>
    <lineage>
        <taxon>Eukaryota</taxon>
        <taxon>Sar</taxon>
        <taxon>Alveolata</taxon>
        <taxon>Colpodellida</taxon>
        <taxon>Chromeraceae</taxon>
        <taxon>Chromera</taxon>
    </lineage>
</organism>
<sequence>MSEEGPPQGVMVCVRLRPLWTKGREANCKNCVEMNGNVTILNDPKGEDEPRKYAFDRSYWSFDGFKDDGNGVFIPDSPSSKYTSQEMVWDDLGKVVLTNSMEGYNCTEFRKIGDGNRTVRKTGMNDSSSRGHTVFTIRFTEQTNESGEWTDRFSSKINLVDLAGSERPADTGLTGIGLEEGVAINVSLSALGRVITQLADGENRVDYRACKLTHLLSDALNGQAVTILIAALSPADINYDDSLSTLRFADNCKKIPVKVVKQLSATEVLIQNLKEENKKLKKLLKKAGARTHSCSVDTTGMFDDDGEEEDEGDDGGDDGGEDEDVDPAELVERRAAIKMMLDQQGKDFETRSKEAGDELADLRKALNDHGLSAKEILDTFDDASPLIDTESPVLVNLGDNGYDQSCLMWIIADGETIVKRRVEGDESSGIKIPSQDISPEGHAKIAHDDTAKTDTISPIGDNATFINGEALKGAVVLTNGDRVVFGASTALRYLKPSGKGPISVSGGGQGMSLEDALKEIVQKNESTAVFAAGAAAIAAEDNKDAVGEWVGVKEHDSVKQELEEKKRECEELRAKIQQLQAAGGAGAAAEGAGTADGGDAAQQGGSQPVEKKPDDEHLNKHADAWFGSEEDIKRALVEEQKKNERLSAAVPIFEEKLEKKDKEIEELKTKLASEKKDSGQGGEQKKTGDGAEEGEGNLNSTTPKPPADDNSGKSKCCTIM</sequence>
<feature type="coiled-coil region" evidence="7">
    <location>
        <begin position="552"/>
        <end position="582"/>
    </location>
</feature>
<dbReference type="PROSITE" id="PS50067">
    <property type="entry name" value="KINESIN_MOTOR_2"/>
    <property type="match status" value="1"/>
</dbReference>
<evidence type="ECO:0000256" key="8">
    <source>
        <dbReference type="SAM" id="MobiDB-lite"/>
    </source>
</evidence>
<feature type="domain" description="Kinesin motor" evidence="9">
    <location>
        <begin position="111"/>
        <end position="255"/>
    </location>
</feature>
<dbReference type="SUPFAM" id="SSF52540">
    <property type="entry name" value="P-loop containing nucleoside triphosphate hydrolases"/>
    <property type="match status" value="1"/>
</dbReference>
<accession>A0A0G4F1U5</accession>
<dbReference type="Pfam" id="PF00498">
    <property type="entry name" value="FHA"/>
    <property type="match status" value="1"/>
</dbReference>
<dbReference type="GO" id="GO:0008017">
    <property type="term" value="F:microtubule binding"/>
    <property type="evidence" value="ECO:0007669"/>
    <property type="project" value="InterPro"/>
</dbReference>
<dbReference type="PROSITE" id="PS00411">
    <property type="entry name" value="KINESIN_MOTOR_1"/>
    <property type="match status" value="1"/>
</dbReference>
<dbReference type="GO" id="GO:0005874">
    <property type="term" value="C:microtubule"/>
    <property type="evidence" value="ECO:0007669"/>
    <property type="project" value="UniProtKB-KW"/>
</dbReference>
<dbReference type="Pfam" id="PF00225">
    <property type="entry name" value="Kinesin"/>
    <property type="match status" value="1"/>
</dbReference>
<dbReference type="InterPro" id="IPR000253">
    <property type="entry name" value="FHA_dom"/>
</dbReference>
<feature type="region of interest" description="Disordered" evidence="8">
    <location>
        <begin position="587"/>
        <end position="720"/>
    </location>
</feature>
<dbReference type="SMART" id="SM00129">
    <property type="entry name" value="KISc"/>
    <property type="match status" value="1"/>
</dbReference>
<evidence type="ECO:0000256" key="3">
    <source>
        <dbReference type="ARBA" id="ARBA00023054"/>
    </source>
</evidence>
<dbReference type="GO" id="GO:0003777">
    <property type="term" value="F:microtubule motor activity"/>
    <property type="evidence" value="ECO:0007669"/>
    <property type="project" value="InterPro"/>
</dbReference>
<feature type="coiled-coil region" evidence="7">
    <location>
        <begin position="263"/>
        <end position="290"/>
    </location>
</feature>
<evidence type="ECO:0000256" key="7">
    <source>
        <dbReference type="SAM" id="Coils"/>
    </source>
</evidence>
<dbReference type="PhylomeDB" id="A0A0G4F1U5"/>
<feature type="compositionally biased region" description="Low complexity" evidence="8">
    <location>
        <begin position="587"/>
        <end position="605"/>
    </location>
</feature>
<evidence type="ECO:0000259" key="9">
    <source>
        <dbReference type="PROSITE" id="PS50067"/>
    </source>
</evidence>
<feature type="compositionally biased region" description="Basic and acidic residues" evidence="8">
    <location>
        <begin position="630"/>
        <end position="645"/>
    </location>
</feature>
<dbReference type="GO" id="GO:0005524">
    <property type="term" value="F:ATP binding"/>
    <property type="evidence" value="ECO:0007669"/>
    <property type="project" value="UniProtKB-KW"/>
</dbReference>
<dbReference type="GO" id="GO:0007018">
    <property type="term" value="P:microtubule-based movement"/>
    <property type="evidence" value="ECO:0007669"/>
    <property type="project" value="InterPro"/>
</dbReference>
<dbReference type="InterPro" id="IPR019821">
    <property type="entry name" value="Kinesin_motor_CS"/>
</dbReference>
<reference evidence="10" key="1">
    <citation type="submission" date="2014-11" db="EMBL/GenBank/DDBJ databases">
        <authorList>
            <person name="Otto D Thomas"/>
            <person name="Naeem Raeece"/>
        </authorList>
    </citation>
    <scope>NUCLEOTIDE SEQUENCE</scope>
</reference>
<evidence type="ECO:0000313" key="10">
    <source>
        <dbReference type="EMBL" id="CEM05498.1"/>
    </source>
</evidence>
<name>A0A0G4F1U5_9ALVE</name>
<dbReference type="InterPro" id="IPR008984">
    <property type="entry name" value="SMAD_FHA_dom_sf"/>
</dbReference>
<keyword evidence="6" id="KW-0493">Microtubule</keyword>
<dbReference type="SUPFAM" id="SSF49879">
    <property type="entry name" value="SMAD/FHA domain"/>
    <property type="match status" value="1"/>
</dbReference>
<evidence type="ECO:0000256" key="5">
    <source>
        <dbReference type="PROSITE-ProRule" id="PRU00283"/>
    </source>
</evidence>
<dbReference type="InterPro" id="IPR036961">
    <property type="entry name" value="Kinesin_motor_dom_sf"/>
</dbReference>
<evidence type="ECO:0000256" key="4">
    <source>
        <dbReference type="ARBA" id="ARBA00023175"/>
    </source>
</evidence>
<gene>
    <name evidence="10" type="ORF">Cvel_14645</name>
</gene>
<feature type="compositionally biased region" description="Basic and acidic residues" evidence="8">
    <location>
        <begin position="609"/>
        <end position="623"/>
    </location>
</feature>
<dbReference type="Gene3D" id="3.40.850.10">
    <property type="entry name" value="Kinesin motor domain"/>
    <property type="match status" value="2"/>
</dbReference>
<comment type="caution">
    <text evidence="5">Lacks conserved residue(s) required for the propagation of feature annotation.</text>
</comment>